<protein>
    <recommendedName>
        <fullName evidence="2">DUF7514 domain-containing protein</fullName>
    </recommendedName>
</protein>
<organism evidence="3 4">
    <name type="scientific">Moniliophthora roreri</name>
    <name type="common">Frosty pod rot fungus</name>
    <name type="synonym">Monilia roreri</name>
    <dbReference type="NCBI Taxonomy" id="221103"/>
    <lineage>
        <taxon>Eukaryota</taxon>
        <taxon>Fungi</taxon>
        <taxon>Dikarya</taxon>
        <taxon>Basidiomycota</taxon>
        <taxon>Agaricomycotina</taxon>
        <taxon>Agaricomycetes</taxon>
        <taxon>Agaricomycetidae</taxon>
        <taxon>Agaricales</taxon>
        <taxon>Marasmiineae</taxon>
        <taxon>Marasmiaceae</taxon>
        <taxon>Moniliophthora</taxon>
    </lineage>
</organism>
<evidence type="ECO:0000313" key="4">
    <source>
        <dbReference type="Proteomes" id="UP000054988"/>
    </source>
</evidence>
<gene>
    <name evidence="3" type="ORF">WG66_10198</name>
</gene>
<feature type="domain" description="DUF7514" evidence="2">
    <location>
        <begin position="117"/>
        <end position="313"/>
    </location>
</feature>
<dbReference type="Pfam" id="PF24355">
    <property type="entry name" value="DUF7514"/>
    <property type="match status" value="1"/>
</dbReference>
<feature type="region of interest" description="Disordered" evidence="1">
    <location>
        <begin position="1"/>
        <end position="110"/>
    </location>
</feature>
<feature type="compositionally biased region" description="Low complexity" evidence="1">
    <location>
        <begin position="43"/>
        <end position="54"/>
    </location>
</feature>
<accession>A0A0W0FLV8</accession>
<proteinExistence type="predicted"/>
<feature type="compositionally biased region" description="Low complexity" evidence="1">
    <location>
        <begin position="1"/>
        <end position="10"/>
    </location>
</feature>
<dbReference type="Proteomes" id="UP000054988">
    <property type="component" value="Unassembled WGS sequence"/>
</dbReference>
<dbReference type="PRINTS" id="PR01217">
    <property type="entry name" value="PRICHEXTENSN"/>
</dbReference>
<dbReference type="EMBL" id="LATX01001864">
    <property type="protein sequence ID" value="KTB37265.1"/>
    <property type="molecule type" value="Genomic_DNA"/>
</dbReference>
<dbReference type="eggNOG" id="ENOG502S6WB">
    <property type="taxonomic scope" value="Eukaryota"/>
</dbReference>
<evidence type="ECO:0000313" key="3">
    <source>
        <dbReference type="EMBL" id="KTB37265.1"/>
    </source>
</evidence>
<reference evidence="3 4" key="1">
    <citation type="submission" date="2015-12" db="EMBL/GenBank/DDBJ databases">
        <title>Draft genome sequence of Moniliophthora roreri, the causal agent of frosty pod rot of cacao.</title>
        <authorList>
            <person name="Aime M.C."/>
            <person name="Diaz-Valderrama J.R."/>
            <person name="Kijpornyongpan T."/>
            <person name="Phillips-Mora W."/>
        </authorList>
    </citation>
    <scope>NUCLEOTIDE SEQUENCE [LARGE SCALE GENOMIC DNA]</scope>
    <source>
        <strain evidence="3 4">MCA 2952</strain>
    </source>
</reference>
<comment type="caution">
    <text evidence="3">The sequence shown here is derived from an EMBL/GenBank/DDBJ whole genome shotgun (WGS) entry which is preliminary data.</text>
</comment>
<evidence type="ECO:0000256" key="1">
    <source>
        <dbReference type="SAM" id="MobiDB-lite"/>
    </source>
</evidence>
<sequence>MFRGPTSPTSRPEPPPMPPRRPSAQATSPTQSQYSRPPPLPPRQGSSSSRNSQQYLPPTSPPISSPTGLPSSPPPQSRPHPSHASTLPNPPPAEPRPTPQRGNTLPPPFESITTAWGSFFNDDMSPTLVFSDLLNAVFSYLDTENTGYMLPEVYSKFLDDQGYLTHENAWKNHCKPELNLGIPQEYRADLEFKKALDLFSIDYVIHERPKSTVTPCISTITAQFGALGLNYTSSYSKSFLSSEGQMPVLTRKGFIDITCVEVLCDPARHWGNWSRILRRYTTGSMARFREWGELPRNVLPQNPDSRMLARAKSILELAKHKAQGEINAVKAYTSIAAQGRQNALELLSDYRYEYRYY</sequence>
<feature type="compositionally biased region" description="Pro residues" evidence="1">
    <location>
        <begin position="88"/>
        <end position="98"/>
    </location>
</feature>
<name>A0A0W0FLV8_MONRR</name>
<dbReference type="InterPro" id="IPR055936">
    <property type="entry name" value="DUF7514"/>
</dbReference>
<evidence type="ECO:0000259" key="2">
    <source>
        <dbReference type="Pfam" id="PF24355"/>
    </source>
</evidence>
<dbReference type="AlphaFoldDB" id="A0A0W0FLV8"/>
<feature type="compositionally biased region" description="Pro residues" evidence="1">
    <location>
        <begin position="11"/>
        <end position="21"/>
    </location>
</feature>
<feature type="compositionally biased region" description="Polar residues" evidence="1">
    <location>
        <begin position="24"/>
        <end position="35"/>
    </location>
</feature>